<dbReference type="AlphaFoldDB" id="A0AAJ3YYY1"/>
<sequence>MEIWYSRTERGEFCVYQQWFKYKYYYFYAYRYRNSSKWYRVGAYLTYRSARKWMKEKTGDPGRMKRGDELPDGLTAKTREAAE</sequence>
<dbReference type="GeneID" id="82853086"/>
<gene>
    <name evidence="2" type="ORF">EQZ20_10370</name>
</gene>
<dbReference type="Proteomes" id="UP000288675">
    <property type="component" value="Chromosome"/>
</dbReference>
<evidence type="ECO:0000313" key="3">
    <source>
        <dbReference type="Proteomes" id="UP000288675"/>
    </source>
</evidence>
<dbReference type="RefSeq" id="WP_128748147.1">
    <property type="nucleotide sequence ID" value="NZ_CP035232.1"/>
</dbReference>
<reference evidence="2 3" key="1">
    <citation type="submission" date="2019-01" db="EMBL/GenBank/DDBJ databases">
        <title>Genome sequence of Bacillus glycinifermentans SRCM103574.</title>
        <authorList>
            <person name="Kong H.-J."/>
            <person name="Jeong S.-Y."/>
            <person name="Jeong D.-Y."/>
        </authorList>
    </citation>
    <scope>NUCLEOTIDE SEQUENCE [LARGE SCALE GENOMIC DNA]</scope>
    <source>
        <strain evidence="2 3">SRCM103574</strain>
    </source>
</reference>
<organism evidence="2 3">
    <name type="scientific">Bacillus glycinifermentans</name>
    <dbReference type="NCBI Taxonomy" id="1664069"/>
    <lineage>
        <taxon>Bacteria</taxon>
        <taxon>Bacillati</taxon>
        <taxon>Bacillota</taxon>
        <taxon>Bacilli</taxon>
        <taxon>Bacillales</taxon>
        <taxon>Bacillaceae</taxon>
        <taxon>Bacillus</taxon>
    </lineage>
</organism>
<proteinExistence type="predicted"/>
<protein>
    <submittedName>
        <fullName evidence="2">Uncharacterized protein</fullName>
    </submittedName>
</protein>
<feature type="region of interest" description="Disordered" evidence="1">
    <location>
        <begin position="56"/>
        <end position="83"/>
    </location>
</feature>
<dbReference type="EMBL" id="CP035232">
    <property type="protein sequence ID" value="QAT65289.1"/>
    <property type="molecule type" value="Genomic_DNA"/>
</dbReference>
<accession>A0AAJ3YYY1</accession>
<evidence type="ECO:0000256" key="1">
    <source>
        <dbReference type="SAM" id="MobiDB-lite"/>
    </source>
</evidence>
<name>A0AAJ3YYY1_9BACI</name>
<evidence type="ECO:0000313" key="2">
    <source>
        <dbReference type="EMBL" id="QAT65289.1"/>
    </source>
</evidence>
<feature type="compositionally biased region" description="Basic and acidic residues" evidence="1">
    <location>
        <begin position="56"/>
        <end position="69"/>
    </location>
</feature>